<gene>
    <name evidence="6" type="ORF">C5O00_07000</name>
</gene>
<proteinExistence type="predicted"/>
<evidence type="ECO:0000256" key="1">
    <source>
        <dbReference type="SAM" id="MobiDB-lite"/>
    </source>
</evidence>
<feature type="transmembrane region" description="Helical" evidence="2">
    <location>
        <begin position="418"/>
        <end position="435"/>
    </location>
</feature>
<feature type="transmembrane region" description="Helical" evidence="2">
    <location>
        <begin position="393"/>
        <end position="412"/>
    </location>
</feature>
<dbReference type="RefSeq" id="WP_105216144.1">
    <property type="nucleotide sequence ID" value="NZ_CP027062.1"/>
</dbReference>
<dbReference type="InterPro" id="IPR018702">
    <property type="entry name" value="DUF2207"/>
</dbReference>
<keyword evidence="2" id="KW-0472">Membrane</keyword>
<keyword evidence="2" id="KW-1133">Transmembrane helix</keyword>
<feature type="signal peptide" evidence="3">
    <location>
        <begin position="1"/>
        <end position="21"/>
    </location>
</feature>
<feature type="region of interest" description="Disordered" evidence="1">
    <location>
        <begin position="536"/>
        <end position="559"/>
    </location>
</feature>
<evidence type="ECO:0000313" key="6">
    <source>
        <dbReference type="EMBL" id="AVI50936.1"/>
    </source>
</evidence>
<organism evidence="6 7">
    <name type="scientific">Pukyongia salina</name>
    <dbReference type="NCBI Taxonomy" id="2094025"/>
    <lineage>
        <taxon>Bacteria</taxon>
        <taxon>Pseudomonadati</taxon>
        <taxon>Bacteroidota</taxon>
        <taxon>Flavobacteriia</taxon>
        <taxon>Flavobacteriales</taxon>
        <taxon>Flavobacteriaceae</taxon>
        <taxon>Pukyongia</taxon>
    </lineage>
</organism>
<dbReference type="AlphaFoldDB" id="A0A2S0HWE1"/>
<sequence length="559" mass="63268">MKQFFLFLVAVFSLSFGYAQGFVVDQHSVDIYISEDGYFDVEERYQVNFTQNKHGIIRTIQTHYNLVTSEGKKEKRKIEIDKIKVEGHKSDISGKFSQRIEGNLNIKIGDANKWVTGPQEYVIKYRVHQAFLYEEQFTRFYWNLKPTQWFAPFNAIEFNVHLPEGVTVESGDIFVYSGNEGNTLPTDEFNLEYTGNVFSGSSKEGVISSYGQAVTVLINFPKGSIAEVKPFWPFWSRYGYLIIIAALFTGFYLLWKMFGRDRRVVATTSYYPPKGIDPAMAGFLINDMDDTSDLISLIPYWGTHGYIKMEEIDKKGLFAKDDVKLYKLKNIPDDAPDYERKMFYGLFSGGKEEVLVSSLKNKFYTTLGVAKSQLVKAAQVYYHKESRKVRTTLWFVMFPLILVLVPLSLYFWGFIAAILMFVSFVVLYILNIYMIKKNRKGDAVLTELKGFRQFIKTAEENKLKMLLGESPVYFESTMSYALAFGVFAVWAKKFAALEVPPPSWYSSHSHSHFNMNQFSKSFSSSISAASSTMVSSPSSSSSGGGSSGGGFGGGGGGSW</sequence>
<protein>
    <submittedName>
        <fullName evidence="6">DUF2207 domain-containing protein</fullName>
    </submittedName>
</protein>
<accession>A0A2S0HWE1</accession>
<feature type="domain" description="Predicted membrane protein YciQ-like C-terminal" evidence="5">
    <location>
        <begin position="270"/>
        <end position="494"/>
    </location>
</feature>
<keyword evidence="7" id="KW-1185">Reference proteome</keyword>
<evidence type="ECO:0000313" key="7">
    <source>
        <dbReference type="Proteomes" id="UP000238442"/>
    </source>
</evidence>
<feature type="chain" id="PRO_5015739099" evidence="3">
    <location>
        <begin position="22"/>
        <end position="559"/>
    </location>
</feature>
<feature type="transmembrane region" description="Helical" evidence="2">
    <location>
        <begin position="238"/>
        <end position="255"/>
    </location>
</feature>
<evidence type="ECO:0000256" key="2">
    <source>
        <dbReference type="SAM" id="Phobius"/>
    </source>
</evidence>
<evidence type="ECO:0000259" key="4">
    <source>
        <dbReference type="Pfam" id="PF09972"/>
    </source>
</evidence>
<evidence type="ECO:0000256" key="3">
    <source>
        <dbReference type="SAM" id="SignalP"/>
    </source>
</evidence>
<dbReference type="KEGG" id="aue:C5O00_07000"/>
<dbReference type="InterPro" id="IPR048389">
    <property type="entry name" value="YciQ-like_C"/>
</dbReference>
<evidence type="ECO:0000259" key="5">
    <source>
        <dbReference type="Pfam" id="PF20990"/>
    </source>
</evidence>
<keyword evidence="3" id="KW-0732">Signal</keyword>
<name>A0A2S0HWE1_9FLAO</name>
<feature type="domain" description="DUF2207" evidence="4">
    <location>
        <begin position="28"/>
        <end position="177"/>
    </location>
</feature>
<dbReference type="OrthoDB" id="9767603at2"/>
<dbReference type="Pfam" id="PF20990">
    <property type="entry name" value="DUF2207_C"/>
    <property type="match status" value="1"/>
</dbReference>
<dbReference type="Proteomes" id="UP000238442">
    <property type="component" value="Chromosome"/>
</dbReference>
<keyword evidence="2" id="KW-0812">Transmembrane</keyword>
<dbReference type="EMBL" id="CP027062">
    <property type="protein sequence ID" value="AVI50936.1"/>
    <property type="molecule type" value="Genomic_DNA"/>
</dbReference>
<reference evidence="6 7" key="1">
    <citation type="submission" date="2018-02" db="EMBL/GenBank/DDBJ databases">
        <title>Genomic analysis of the strain RR4-38 isolated from a seawater recirculating aquaculture system.</title>
        <authorList>
            <person name="Kim Y.-S."/>
            <person name="Jang Y.H."/>
            <person name="Kim K.-H."/>
        </authorList>
    </citation>
    <scope>NUCLEOTIDE SEQUENCE [LARGE SCALE GENOMIC DNA]</scope>
    <source>
        <strain evidence="6 7">RR4-38</strain>
    </source>
</reference>
<dbReference type="Pfam" id="PF09972">
    <property type="entry name" value="DUF2207"/>
    <property type="match status" value="1"/>
</dbReference>
<feature type="compositionally biased region" description="Gly residues" evidence="1">
    <location>
        <begin position="542"/>
        <end position="559"/>
    </location>
</feature>